<feature type="region of interest" description="Disordered" evidence="1">
    <location>
        <begin position="1"/>
        <end position="100"/>
    </location>
</feature>
<accession>A0AAW2VGQ8</accession>
<organism evidence="2">
    <name type="scientific">Sesamum latifolium</name>
    <dbReference type="NCBI Taxonomy" id="2727402"/>
    <lineage>
        <taxon>Eukaryota</taxon>
        <taxon>Viridiplantae</taxon>
        <taxon>Streptophyta</taxon>
        <taxon>Embryophyta</taxon>
        <taxon>Tracheophyta</taxon>
        <taxon>Spermatophyta</taxon>
        <taxon>Magnoliopsida</taxon>
        <taxon>eudicotyledons</taxon>
        <taxon>Gunneridae</taxon>
        <taxon>Pentapetalae</taxon>
        <taxon>asterids</taxon>
        <taxon>lamiids</taxon>
        <taxon>Lamiales</taxon>
        <taxon>Pedaliaceae</taxon>
        <taxon>Sesamum</taxon>
    </lineage>
</organism>
<feature type="compositionally biased region" description="Polar residues" evidence="1">
    <location>
        <begin position="68"/>
        <end position="100"/>
    </location>
</feature>
<comment type="caution">
    <text evidence="2">The sequence shown here is derived from an EMBL/GenBank/DDBJ whole genome shotgun (WGS) entry which is preliminary data.</text>
</comment>
<name>A0AAW2VGQ8_9LAMI</name>
<dbReference type="EMBL" id="JACGWN010000010">
    <property type="protein sequence ID" value="KAL0428144.1"/>
    <property type="molecule type" value="Genomic_DNA"/>
</dbReference>
<evidence type="ECO:0000313" key="2">
    <source>
        <dbReference type="EMBL" id="KAL0428144.1"/>
    </source>
</evidence>
<feature type="compositionally biased region" description="Basic residues" evidence="1">
    <location>
        <begin position="38"/>
        <end position="50"/>
    </location>
</feature>
<gene>
    <name evidence="2" type="ORF">Slati_2989200</name>
</gene>
<reference evidence="2" key="1">
    <citation type="submission" date="2020-06" db="EMBL/GenBank/DDBJ databases">
        <authorList>
            <person name="Li T."/>
            <person name="Hu X."/>
            <person name="Zhang T."/>
            <person name="Song X."/>
            <person name="Zhang H."/>
            <person name="Dai N."/>
            <person name="Sheng W."/>
            <person name="Hou X."/>
            <person name="Wei L."/>
        </authorList>
    </citation>
    <scope>NUCLEOTIDE SEQUENCE</scope>
    <source>
        <strain evidence="2">KEN1</strain>
        <tissue evidence="2">Leaf</tissue>
    </source>
</reference>
<sequence>MVKKGLKKGPAVQYRHSSGRTVKQPATHAVGSSASMHAHAHAGRPIRSSHRSATPSTSKRASEPATCESANNKYPSSVPSPSKQQTASTRPASHRPASSG</sequence>
<proteinExistence type="predicted"/>
<feature type="compositionally biased region" description="Low complexity" evidence="1">
    <location>
        <begin position="28"/>
        <end position="37"/>
    </location>
</feature>
<evidence type="ECO:0000256" key="1">
    <source>
        <dbReference type="SAM" id="MobiDB-lite"/>
    </source>
</evidence>
<reference evidence="2" key="2">
    <citation type="journal article" date="2024" name="Plant">
        <title>Genomic evolution and insights into agronomic trait innovations of Sesamum species.</title>
        <authorList>
            <person name="Miao H."/>
            <person name="Wang L."/>
            <person name="Qu L."/>
            <person name="Liu H."/>
            <person name="Sun Y."/>
            <person name="Le M."/>
            <person name="Wang Q."/>
            <person name="Wei S."/>
            <person name="Zheng Y."/>
            <person name="Lin W."/>
            <person name="Duan Y."/>
            <person name="Cao H."/>
            <person name="Xiong S."/>
            <person name="Wang X."/>
            <person name="Wei L."/>
            <person name="Li C."/>
            <person name="Ma Q."/>
            <person name="Ju M."/>
            <person name="Zhao R."/>
            <person name="Li G."/>
            <person name="Mu C."/>
            <person name="Tian Q."/>
            <person name="Mei H."/>
            <person name="Zhang T."/>
            <person name="Gao T."/>
            <person name="Zhang H."/>
        </authorList>
    </citation>
    <scope>NUCLEOTIDE SEQUENCE</scope>
    <source>
        <strain evidence="2">KEN1</strain>
    </source>
</reference>
<dbReference type="AlphaFoldDB" id="A0AAW2VGQ8"/>
<protein>
    <submittedName>
        <fullName evidence="2">Uncharacterized protein</fullName>
    </submittedName>
</protein>